<dbReference type="CDD" id="cd21037">
    <property type="entry name" value="MLKL_NTD"/>
    <property type="match status" value="1"/>
</dbReference>
<dbReference type="EMBL" id="JAWWNJ010000058">
    <property type="protein sequence ID" value="KAK7013999.1"/>
    <property type="molecule type" value="Genomic_DNA"/>
</dbReference>
<gene>
    <name evidence="4" type="ORF">R3P38DRAFT_3004421</name>
</gene>
<keyword evidence="1" id="KW-0677">Repeat</keyword>
<name>A0AAW0ALQ7_9AGAR</name>
<evidence type="ECO:0000256" key="1">
    <source>
        <dbReference type="ARBA" id="ARBA00022737"/>
    </source>
</evidence>
<protein>
    <recommendedName>
        <fullName evidence="3">Nephrocystin 3-like N-terminal domain-containing protein</fullName>
    </recommendedName>
</protein>
<dbReference type="Pfam" id="PF24883">
    <property type="entry name" value="NPHP3_N"/>
    <property type="match status" value="1"/>
</dbReference>
<dbReference type="InterPro" id="IPR059179">
    <property type="entry name" value="MLKL-like_MCAfunc"/>
</dbReference>
<evidence type="ECO:0000256" key="2">
    <source>
        <dbReference type="SAM" id="MobiDB-lite"/>
    </source>
</evidence>
<dbReference type="InterPro" id="IPR027417">
    <property type="entry name" value="P-loop_NTPase"/>
</dbReference>
<evidence type="ECO:0000259" key="3">
    <source>
        <dbReference type="Pfam" id="PF24883"/>
    </source>
</evidence>
<feature type="compositionally biased region" description="Low complexity" evidence="2">
    <location>
        <begin position="14"/>
        <end position="35"/>
    </location>
</feature>
<sequence>MKALKQLIRRRNLRSSSSAHGIPSTLPSSVSSIPSGRNAPASNADLSNPVLSQSMASEPESSSPHYLGLLKSGLILLLNRVESILDGTAFKIPISVVNTVVDLASRVSNNNDRFRVLFQEITHQLDIVNAVLPKTSTAEGRDRIFQFSQSLKIELDILETIAGRSTVNQLIESDEDISTIEATMRRIDGGLRAFHLDITMSIERKIDTANIDAALRILYSASASDATHDAADGDTHPPCHPNTRMETLERLRKWSQDDNSSQILWMHGPAGTGKSAIAQSFCEELQTWNCLAGSFFFRRGHPSRGNATKLWPTIAYQLALLLPGFKTALGLRLTTDPSLLDKSIAVQLQRLVIDSYAEASSSRSLVIVVDGLDECEGETRQQDILRSIGGSVDSQPLLRVLIVSRPEAHIKDIFCEPPLQPCEQLNILGSMEDVCVYLVDEFKRIRKTHSMMATTSYAWPEDHLIQHLVTKSSGHFIYAATVIRFVEDKDFDPVERLAIVAQLPSNYDDLSPFAELDQLYLQILNMAPHRSKLSRILSVIAAGFTSGMNVDNTGELLGLKPPEILLTLRRLHSLISIEDRPLDWATGPMVPSRDTPTEKIISVYHASFLDFLHDSSRSQSFCFTDLNRQNLAVDMLTCLATPSEHDDTEPSSFFPLQLIQHLPFLSTTKLTPQVANLLHSMSFEWIDSFHILRQETQDLRRWLEQQQAPAHLLDRWDNYCSMAALQKNCSFATQGRLPMPHAASKPLNTKITLNYIRSVTSSQQIRVIQLYFLACLPLTPSSWRSSCLAGTRVILGLSWKEIQSIIAGLPSAPADWEPEADQEEYGWKEAFIRSVSHPTRMRILHPDPTLESTALWCLNNMGRRPRIWRWFPPAWSCILRSCPPSSDLLHVLRAVQGEISSFILAELEVQELSPASNRWHDILQWLQTFSEPPLDMIEHVRSHLPVDYVGDDNIWLLWKEFTGW</sequence>
<keyword evidence="5" id="KW-1185">Reference proteome</keyword>
<comment type="caution">
    <text evidence="4">The sequence shown here is derived from an EMBL/GenBank/DDBJ whole genome shotgun (WGS) entry which is preliminary data.</text>
</comment>
<dbReference type="PANTHER" id="PTHR10039">
    <property type="entry name" value="AMELOGENIN"/>
    <property type="match status" value="1"/>
</dbReference>
<feature type="domain" description="Nephrocystin 3-like N-terminal" evidence="3">
    <location>
        <begin position="250"/>
        <end position="405"/>
    </location>
</feature>
<proteinExistence type="predicted"/>
<accession>A0AAW0ALQ7</accession>
<dbReference type="SUPFAM" id="SSF52540">
    <property type="entry name" value="P-loop containing nucleoside triphosphate hydrolases"/>
    <property type="match status" value="1"/>
</dbReference>
<dbReference type="AlphaFoldDB" id="A0AAW0ALQ7"/>
<organism evidence="4 5">
    <name type="scientific">Favolaschia claudopus</name>
    <dbReference type="NCBI Taxonomy" id="2862362"/>
    <lineage>
        <taxon>Eukaryota</taxon>
        <taxon>Fungi</taxon>
        <taxon>Dikarya</taxon>
        <taxon>Basidiomycota</taxon>
        <taxon>Agaricomycotina</taxon>
        <taxon>Agaricomycetes</taxon>
        <taxon>Agaricomycetidae</taxon>
        <taxon>Agaricales</taxon>
        <taxon>Marasmiineae</taxon>
        <taxon>Mycenaceae</taxon>
        <taxon>Favolaschia</taxon>
    </lineage>
</organism>
<evidence type="ECO:0000313" key="5">
    <source>
        <dbReference type="Proteomes" id="UP001362999"/>
    </source>
</evidence>
<evidence type="ECO:0000313" key="4">
    <source>
        <dbReference type="EMBL" id="KAK7013999.1"/>
    </source>
</evidence>
<dbReference type="Gene3D" id="3.40.50.300">
    <property type="entry name" value="P-loop containing nucleotide triphosphate hydrolases"/>
    <property type="match status" value="1"/>
</dbReference>
<dbReference type="Proteomes" id="UP001362999">
    <property type="component" value="Unassembled WGS sequence"/>
</dbReference>
<reference evidence="4 5" key="1">
    <citation type="journal article" date="2024" name="J Genomics">
        <title>Draft genome sequencing and assembly of Favolaschia claudopus CIRM-BRFM 2984 isolated from oak limbs.</title>
        <authorList>
            <person name="Navarro D."/>
            <person name="Drula E."/>
            <person name="Chaduli D."/>
            <person name="Cazenave R."/>
            <person name="Ahrendt S."/>
            <person name="Wang J."/>
            <person name="Lipzen A."/>
            <person name="Daum C."/>
            <person name="Barry K."/>
            <person name="Grigoriev I.V."/>
            <person name="Favel A."/>
            <person name="Rosso M.N."/>
            <person name="Martin F."/>
        </authorList>
    </citation>
    <scope>NUCLEOTIDE SEQUENCE [LARGE SCALE GENOMIC DNA]</scope>
    <source>
        <strain evidence="4 5">CIRM-BRFM 2984</strain>
    </source>
</reference>
<feature type="region of interest" description="Disordered" evidence="2">
    <location>
        <begin position="1"/>
        <end position="47"/>
    </location>
</feature>
<dbReference type="InterPro" id="IPR056884">
    <property type="entry name" value="NPHP3-like_N"/>
</dbReference>